<feature type="non-terminal residue" evidence="2">
    <location>
        <position position="1"/>
    </location>
</feature>
<gene>
    <name evidence="2" type="ORF">ACFQ1S_10070</name>
</gene>
<comment type="caution">
    <text evidence="2">The sequence shown here is derived from an EMBL/GenBank/DDBJ whole genome shotgun (WGS) entry which is preliminary data.</text>
</comment>
<dbReference type="EMBL" id="JBHTIS010000444">
    <property type="protein sequence ID" value="MFD1045886.1"/>
    <property type="molecule type" value="Genomic_DNA"/>
</dbReference>
<evidence type="ECO:0000313" key="2">
    <source>
        <dbReference type="EMBL" id="MFD1045886.1"/>
    </source>
</evidence>
<protein>
    <submittedName>
        <fullName evidence="2">Transposase</fullName>
    </submittedName>
</protein>
<proteinExistence type="predicted"/>
<dbReference type="Proteomes" id="UP001597045">
    <property type="component" value="Unassembled WGS sequence"/>
</dbReference>
<accession>A0ABW3M5F6</accession>
<name>A0ABW3M5F6_9PSEU</name>
<reference evidence="3" key="1">
    <citation type="journal article" date="2019" name="Int. J. Syst. Evol. Microbiol.">
        <title>The Global Catalogue of Microorganisms (GCM) 10K type strain sequencing project: providing services to taxonomists for standard genome sequencing and annotation.</title>
        <authorList>
            <consortium name="The Broad Institute Genomics Platform"/>
            <consortium name="The Broad Institute Genome Sequencing Center for Infectious Disease"/>
            <person name="Wu L."/>
            <person name="Ma J."/>
        </authorList>
    </citation>
    <scope>NUCLEOTIDE SEQUENCE [LARGE SCALE GENOMIC DNA]</scope>
    <source>
        <strain evidence="3">JCM 31486</strain>
    </source>
</reference>
<keyword evidence="3" id="KW-1185">Reference proteome</keyword>
<feature type="compositionally biased region" description="Polar residues" evidence="1">
    <location>
        <begin position="29"/>
        <end position="41"/>
    </location>
</feature>
<feature type="region of interest" description="Disordered" evidence="1">
    <location>
        <begin position="1"/>
        <end position="41"/>
    </location>
</feature>
<evidence type="ECO:0000313" key="3">
    <source>
        <dbReference type="Proteomes" id="UP001597045"/>
    </source>
</evidence>
<organism evidence="2 3">
    <name type="scientific">Kibdelosporangium lantanae</name>
    <dbReference type="NCBI Taxonomy" id="1497396"/>
    <lineage>
        <taxon>Bacteria</taxon>
        <taxon>Bacillati</taxon>
        <taxon>Actinomycetota</taxon>
        <taxon>Actinomycetes</taxon>
        <taxon>Pseudonocardiales</taxon>
        <taxon>Pseudonocardiaceae</taxon>
        <taxon>Kibdelosporangium</taxon>
    </lineage>
</organism>
<sequence>DRVMRFPTPARAPGTRGRPVRHGARFEFTNPTSWPTPAQSTTTDTIRYGVAHAQSWDRLHTKLTRVGAWAGHEDLLLIVEGTLI</sequence>
<evidence type="ECO:0000256" key="1">
    <source>
        <dbReference type="SAM" id="MobiDB-lite"/>
    </source>
</evidence>